<dbReference type="InParanoid" id="D7FQ57"/>
<feature type="region of interest" description="Disordered" evidence="2">
    <location>
        <begin position="992"/>
        <end position="1013"/>
    </location>
</feature>
<feature type="compositionally biased region" description="Low complexity" evidence="2">
    <location>
        <begin position="668"/>
        <end position="690"/>
    </location>
</feature>
<organism evidence="3 4">
    <name type="scientific">Ectocarpus siliculosus</name>
    <name type="common">Brown alga</name>
    <name type="synonym">Conferva siliculosa</name>
    <dbReference type="NCBI Taxonomy" id="2880"/>
    <lineage>
        <taxon>Eukaryota</taxon>
        <taxon>Sar</taxon>
        <taxon>Stramenopiles</taxon>
        <taxon>Ochrophyta</taxon>
        <taxon>PX clade</taxon>
        <taxon>Phaeophyceae</taxon>
        <taxon>Ectocarpales</taxon>
        <taxon>Ectocarpaceae</taxon>
        <taxon>Ectocarpus</taxon>
    </lineage>
</organism>
<gene>
    <name evidence="3" type="ORF">Esi_0002_0169</name>
</gene>
<keyword evidence="1" id="KW-0175">Coiled coil</keyword>
<dbReference type="AlphaFoldDB" id="D7FQ57"/>
<evidence type="ECO:0000313" key="3">
    <source>
        <dbReference type="EMBL" id="CBJ48389.1"/>
    </source>
</evidence>
<feature type="region of interest" description="Disordered" evidence="2">
    <location>
        <begin position="579"/>
        <end position="701"/>
    </location>
</feature>
<feature type="region of interest" description="Disordered" evidence="2">
    <location>
        <begin position="523"/>
        <end position="566"/>
    </location>
</feature>
<evidence type="ECO:0000256" key="2">
    <source>
        <dbReference type="SAM" id="MobiDB-lite"/>
    </source>
</evidence>
<sequence length="1036" mass="113137">MERELEAQMKDSLAESQALREKFQDDLECMQQDAQRRLVEEKAKWKEHILRAEGEKADAIQQAEFLQEQLITSANEVWIARERIFQLESEAQSIRSSPPQVVERADPAAVAEVMRLRDKVAARDEQARRAQRAAAEAQEAVGRESAINQGFQRDVDNARHRLLTVQGSLAELSEENAGLRRELENERIKTVAGSRRLADAVDRQDNALAEVRRDSAQLREQRDRLAQDSAILGIKLHQLRKKQAARRLLHALYLARHRSLATALRALVVRVTNDIHLKKQTRQQEEHASEVASLEADVQGAETRCRNARRGLDALRDSRETVSRLTVKACWRRHQGMVIAGAAAEEEKPGGDASALVVRWCFWGWARVAQGGCTAVAKKARRVEAEKELAGARELLLAADENARCAEAEHNQHLATAEALAEQIKQRTAELEVARTALGAAKSTASSARGRCIRLGAARVLKVLERNRRDRLAQTFSCWVDAGRVFPVVPSTEEDIASLGPQEGRRVVSETCAGHRQGLAQQQGDALARSRDGFGPPTADSTTDLCALSTTTSGGRGAQGGMHTAGIDEDKGFVVASTEDEGGGAHLDALPSVAASNDRSRDNRRDAHTDGVNDTMASNGNTPAPLDVSSIPSTPVTASHKRPSNQDQRTPRCSSLFVDGYPSPGRRSTTSLSTASSKPAASKSSISGASNPVSGPGGSGWPANPDLPRLVLSLRAAVGEELYAVGERLLRCVEADYRETHGRSYHPVPITPAEREQFRVCLEDAARGRLRRAVLTFLRVQESHRAAAVEKDRGNVEKTRQGRRVRVNGWTCGGGGGGAGGGGCLRGARRKSARNAEEGQDGISSLTTGPLSTTAEKARAARVLRDRLVPLLENAADAWGRHRQPWQNTPRAVGRRAATESDKSRFQRRTTVSTRQKNNPHRLRRGNGDETGLSSPGRGRLCCLDSGAGPRKFWEAVAGPRLVEASWNVDIKALEQQLWDLAMLVRGPDLRRPSRASPTVGAKPMRASSKDPRCTRLRGAAVVHADSTDLGRHRQR</sequence>
<feature type="coiled-coil region" evidence="1">
    <location>
        <begin position="120"/>
        <end position="228"/>
    </location>
</feature>
<evidence type="ECO:0000256" key="1">
    <source>
        <dbReference type="SAM" id="Coils"/>
    </source>
</evidence>
<feature type="coiled-coil region" evidence="1">
    <location>
        <begin position="2"/>
        <end position="69"/>
    </location>
</feature>
<feature type="region of interest" description="Disordered" evidence="2">
    <location>
        <begin position="882"/>
        <end position="936"/>
    </location>
</feature>
<protein>
    <submittedName>
        <fullName evidence="3">Uncharacterized protein</fullName>
    </submittedName>
</protein>
<reference evidence="3 4" key="1">
    <citation type="journal article" date="2010" name="Nature">
        <title>The Ectocarpus genome and the independent evolution of multicellularity in brown algae.</title>
        <authorList>
            <person name="Cock J.M."/>
            <person name="Sterck L."/>
            <person name="Rouze P."/>
            <person name="Scornet D."/>
            <person name="Allen A.E."/>
            <person name="Amoutzias G."/>
            <person name="Anthouard V."/>
            <person name="Artiguenave F."/>
            <person name="Aury J.M."/>
            <person name="Badger J.H."/>
            <person name="Beszteri B."/>
            <person name="Billiau K."/>
            <person name="Bonnet E."/>
            <person name="Bothwell J.H."/>
            <person name="Bowler C."/>
            <person name="Boyen C."/>
            <person name="Brownlee C."/>
            <person name="Carrano C.J."/>
            <person name="Charrier B."/>
            <person name="Cho G.Y."/>
            <person name="Coelho S.M."/>
            <person name="Collen J."/>
            <person name="Corre E."/>
            <person name="Da Silva C."/>
            <person name="Delage L."/>
            <person name="Delaroque N."/>
            <person name="Dittami S.M."/>
            <person name="Doulbeau S."/>
            <person name="Elias M."/>
            <person name="Farnham G."/>
            <person name="Gachon C.M."/>
            <person name="Gschloessl B."/>
            <person name="Heesch S."/>
            <person name="Jabbari K."/>
            <person name="Jubin C."/>
            <person name="Kawai H."/>
            <person name="Kimura K."/>
            <person name="Kloareg B."/>
            <person name="Kupper F.C."/>
            <person name="Lang D."/>
            <person name="Le Bail A."/>
            <person name="Leblanc C."/>
            <person name="Lerouge P."/>
            <person name="Lohr M."/>
            <person name="Lopez P.J."/>
            <person name="Martens C."/>
            <person name="Maumus F."/>
            <person name="Michel G."/>
            <person name="Miranda-Saavedra D."/>
            <person name="Morales J."/>
            <person name="Moreau H."/>
            <person name="Motomura T."/>
            <person name="Nagasato C."/>
            <person name="Napoli C.A."/>
            <person name="Nelson D.R."/>
            <person name="Nyvall-Collen P."/>
            <person name="Peters A.F."/>
            <person name="Pommier C."/>
            <person name="Potin P."/>
            <person name="Poulain J."/>
            <person name="Quesneville H."/>
            <person name="Read B."/>
            <person name="Rensing S.A."/>
            <person name="Ritter A."/>
            <person name="Rousvoal S."/>
            <person name="Samanta M."/>
            <person name="Samson G."/>
            <person name="Schroeder D.C."/>
            <person name="Segurens B."/>
            <person name="Strittmatter M."/>
            <person name="Tonon T."/>
            <person name="Tregear J.W."/>
            <person name="Valentin K."/>
            <person name="von Dassow P."/>
            <person name="Yamagishi T."/>
            <person name="Van de Peer Y."/>
            <person name="Wincker P."/>
        </authorList>
    </citation>
    <scope>NUCLEOTIDE SEQUENCE [LARGE SCALE GENOMIC DNA]</scope>
    <source>
        <strain evidence="4">Ec32 / CCAP1310/4</strain>
    </source>
</reference>
<dbReference type="OrthoDB" id="10366589at2759"/>
<feature type="compositionally biased region" description="Polar residues" evidence="2">
    <location>
        <begin position="842"/>
        <end position="855"/>
    </location>
</feature>
<feature type="coiled-coil region" evidence="1">
    <location>
        <begin position="382"/>
        <end position="437"/>
    </location>
</feature>
<evidence type="ECO:0000313" key="4">
    <source>
        <dbReference type="Proteomes" id="UP000002630"/>
    </source>
</evidence>
<dbReference type="EMBL" id="FN648375">
    <property type="protein sequence ID" value="CBJ48389.1"/>
    <property type="molecule type" value="Genomic_DNA"/>
</dbReference>
<accession>D7FQ57</accession>
<proteinExistence type="predicted"/>
<dbReference type="Proteomes" id="UP000002630">
    <property type="component" value="Linkage Group LG02"/>
</dbReference>
<dbReference type="EMBL" id="FN649727">
    <property type="protein sequence ID" value="CBJ48389.1"/>
    <property type="molecule type" value="Genomic_DNA"/>
</dbReference>
<feature type="compositionally biased region" description="Basic and acidic residues" evidence="2">
    <location>
        <begin position="598"/>
        <end position="611"/>
    </location>
</feature>
<feature type="region of interest" description="Disordered" evidence="2">
    <location>
        <begin position="830"/>
        <end position="858"/>
    </location>
</feature>
<keyword evidence="4" id="KW-1185">Reference proteome</keyword>
<name>D7FQ57_ECTSI</name>
<feature type="compositionally biased region" description="Polar residues" evidence="2">
    <location>
        <begin position="539"/>
        <end position="553"/>
    </location>
</feature>
<feature type="coiled-coil region" evidence="1">
    <location>
        <begin position="277"/>
        <end position="311"/>
    </location>
</feature>